<reference evidence="2" key="1">
    <citation type="submission" date="2021-11" db="EMBL/GenBank/DDBJ databases">
        <authorList>
            <consortium name="Genoscope - CEA"/>
            <person name="William W."/>
        </authorList>
    </citation>
    <scope>NUCLEOTIDE SEQUENCE</scope>
</reference>
<sequence>MGSRQDSQGPLSRGIRGGGFVGSGGVGSVFRTSRGAESFDFDLAGKHPLSHVVNNGLQGHRPRKAPVHANRTSPKRPRKPVEETVPHDGDWRLLCEHADGSHEVFRVSNPPEPVFEKIRQAGGVSQKHRFMLREVLARNGIDVRRVTCLGWKHAPDSINRSERETKAYEREVARIKGANRPMEWLGPSAHEMNLERMRLSLSNVAERPGLGG</sequence>
<feature type="region of interest" description="Disordered" evidence="1">
    <location>
        <begin position="1"/>
        <end position="27"/>
    </location>
</feature>
<accession>A0A8J2T1U7</accession>
<feature type="compositionally biased region" description="Polar residues" evidence="1">
    <location>
        <begin position="1"/>
        <end position="10"/>
    </location>
</feature>
<name>A0A8J2T1U7_9STRA</name>
<gene>
    <name evidence="2" type="ORF">PECAL_6P03980</name>
</gene>
<dbReference type="Proteomes" id="UP000789595">
    <property type="component" value="Unassembled WGS sequence"/>
</dbReference>
<protein>
    <submittedName>
        <fullName evidence="2">Uncharacterized protein</fullName>
    </submittedName>
</protein>
<proteinExistence type="predicted"/>
<feature type="compositionally biased region" description="Gly residues" evidence="1">
    <location>
        <begin position="15"/>
        <end position="27"/>
    </location>
</feature>
<evidence type="ECO:0000313" key="3">
    <source>
        <dbReference type="Proteomes" id="UP000789595"/>
    </source>
</evidence>
<evidence type="ECO:0000313" key="2">
    <source>
        <dbReference type="EMBL" id="CAH0378802.1"/>
    </source>
</evidence>
<evidence type="ECO:0000256" key="1">
    <source>
        <dbReference type="SAM" id="MobiDB-lite"/>
    </source>
</evidence>
<organism evidence="2 3">
    <name type="scientific">Pelagomonas calceolata</name>
    <dbReference type="NCBI Taxonomy" id="35677"/>
    <lineage>
        <taxon>Eukaryota</taxon>
        <taxon>Sar</taxon>
        <taxon>Stramenopiles</taxon>
        <taxon>Ochrophyta</taxon>
        <taxon>Pelagophyceae</taxon>
        <taxon>Pelagomonadales</taxon>
        <taxon>Pelagomonadaceae</taxon>
        <taxon>Pelagomonas</taxon>
    </lineage>
</organism>
<keyword evidence="3" id="KW-1185">Reference proteome</keyword>
<feature type="region of interest" description="Disordered" evidence="1">
    <location>
        <begin position="54"/>
        <end position="85"/>
    </location>
</feature>
<comment type="caution">
    <text evidence="2">The sequence shown here is derived from an EMBL/GenBank/DDBJ whole genome shotgun (WGS) entry which is preliminary data.</text>
</comment>
<dbReference type="AlphaFoldDB" id="A0A8J2T1U7"/>
<dbReference type="EMBL" id="CAKKNE010000006">
    <property type="protein sequence ID" value="CAH0378802.1"/>
    <property type="molecule type" value="Genomic_DNA"/>
</dbReference>